<dbReference type="PANTHER" id="PTHR36387:SF2">
    <property type="entry name" value="UDP-N-ACETYLMURAMOYL-L-ALANYL-D-GLUTAMATE-2, 6-DIAMINOPIMELATE LIGASE"/>
    <property type="match status" value="1"/>
</dbReference>
<proteinExistence type="predicted"/>
<dbReference type="AlphaFoldDB" id="A0ABC8UWN5"/>
<dbReference type="Proteomes" id="UP001642360">
    <property type="component" value="Unassembled WGS sequence"/>
</dbReference>
<keyword evidence="3" id="KW-1185">Reference proteome</keyword>
<reference evidence="2 3" key="1">
    <citation type="submission" date="2024-02" db="EMBL/GenBank/DDBJ databases">
        <authorList>
            <person name="Vignale AGUSTIN F."/>
            <person name="Sosa J E."/>
            <person name="Modenutti C."/>
        </authorList>
    </citation>
    <scope>NUCLEOTIDE SEQUENCE [LARGE SCALE GENOMIC DNA]</scope>
</reference>
<evidence type="ECO:0000256" key="1">
    <source>
        <dbReference type="SAM" id="MobiDB-lite"/>
    </source>
</evidence>
<name>A0ABC8UWN5_9AQUA</name>
<evidence type="ECO:0000313" key="2">
    <source>
        <dbReference type="EMBL" id="CAK9185448.1"/>
    </source>
</evidence>
<gene>
    <name evidence="2" type="ORF">ILEXP_LOCUS55847</name>
</gene>
<comment type="caution">
    <text evidence="2">The sequence shown here is derived from an EMBL/GenBank/DDBJ whole genome shotgun (WGS) entry which is preliminary data.</text>
</comment>
<organism evidence="2 3">
    <name type="scientific">Ilex paraguariensis</name>
    <name type="common">yerba mate</name>
    <dbReference type="NCBI Taxonomy" id="185542"/>
    <lineage>
        <taxon>Eukaryota</taxon>
        <taxon>Viridiplantae</taxon>
        <taxon>Streptophyta</taxon>
        <taxon>Embryophyta</taxon>
        <taxon>Tracheophyta</taxon>
        <taxon>Spermatophyta</taxon>
        <taxon>Magnoliopsida</taxon>
        <taxon>eudicotyledons</taxon>
        <taxon>Gunneridae</taxon>
        <taxon>Pentapetalae</taxon>
        <taxon>asterids</taxon>
        <taxon>campanulids</taxon>
        <taxon>Aquifoliales</taxon>
        <taxon>Aquifoliaceae</taxon>
        <taxon>Ilex</taxon>
    </lineage>
</organism>
<dbReference type="PANTHER" id="PTHR36387">
    <property type="entry name" value="UDP-N-ACETYLMURAMOYL-L-ALANYL-D-GLUTAMATE-2, 6-DIAMINOPIMELATE LIGASE"/>
    <property type="match status" value="1"/>
</dbReference>
<evidence type="ECO:0000313" key="3">
    <source>
        <dbReference type="Proteomes" id="UP001642360"/>
    </source>
</evidence>
<feature type="region of interest" description="Disordered" evidence="1">
    <location>
        <begin position="17"/>
        <end position="39"/>
    </location>
</feature>
<sequence length="92" mass="10406">MTLFNFLLPVKIFPSDSEEDKIEKKPTSKKKRSKTSGLEPVILKDIPPAQCLQNSLEFLKKRKMQVSRSVAVLKNSDQALRFLSTSGLLSKK</sequence>
<dbReference type="EMBL" id="CAUOFW020009313">
    <property type="protein sequence ID" value="CAK9185448.1"/>
    <property type="molecule type" value="Genomic_DNA"/>
</dbReference>
<protein>
    <submittedName>
        <fullName evidence="2">Uncharacterized protein</fullName>
    </submittedName>
</protein>
<accession>A0ABC8UWN5</accession>